<dbReference type="HOGENOM" id="CLU_140141_0_0_2"/>
<dbReference type="Pfam" id="PF12686">
    <property type="entry name" value="DUF3800"/>
    <property type="match status" value="1"/>
</dbReference>
<evidence type="ECO:0008006" key="3">
    <source>
        <dbReference type="Google" id="ProtNLM"/>
    </source>
</evidence>
<reference key="2">
    <citation type="submission" date="2011-03" db="EMBL/GenBank/DDBJ databases">
        <title>Complete genome sequence of the thermoacidophilic crenarchaeon Thermoproteus uzoniensis 768-20.</title>
        <authorList>
            <person name="Mardanov A.V."/>
            <person name="Gumerov V.M."/>
            <person name="Beletsky A.V."/>
            <person name="Prokofeva M.I."/>
            <person name="Bonch-Osmolovskaya E.A."/>
            <person name="Ravin N.V."/>
            <person name="Skryabin K.G."/>
        </authorList>
    </citation>
    <scope>NUCLEOTIDE SEQUENCE</scope>
    <source>
        <strain>768-20</strain>
    </source>
</reference>
<reference evidence="1 2" key="1">
    <citation type="journal article" date="2011" name="J. Bacteriol.">
        <title>Complete genome sequence of the thermoacidophilic crenarchaeon Thermoproteus uzoniensis 768-20.</title>
        <authorList>
            <person name="Mardanov A.V."/>
            <person name="Gumerov V.M."/>
            <person name="Beletsky A.V."/>
            <person name="Prokofeva M.I."/>
            <person name="Bonch-Osmolovskaya E.A."/>
            <person name="Ravin N.V."/>
            <person name="Skryabin K.G."/>
        </authorList>
    </citation>
    <scope>NUCLEOTIDE SEQUENCE [LARGE SCALE GENOMIC DNA]</scope>
    <source>
        <strain evidence="1 2">768-20</strain>
    </source>
</reference>
<dbReference type="GeneID" id="10360754"/>
<proteinExistence type="predicted"/>
<sequence>MRRVAFVDESGTKSFCNCVVVAGLVVEAAGSYMYWGAGLVDEIRRSLGIVGELKWRRVKRRGGRELVEALLRRFEARHFAVHYTSQRDFEAHLWRFLTDIDADIFVLDTGLADASKFPRAVNKPSHKVPGLQLADLVAGLISERYRGGGCRERPTRP</sequence>
<dbReference type="STRING" id="999630.TUZN_1226"/>
<evidence type="ECO:0000313" key="2">
    <source>
        <dbReference type="Proteomes" id="UP000008138"/>
    </source>
</evidence>
<dbReference type="EMBL" id="CP002590">
    <property type="protein sequence ID" value="AEA12703.1"/>
    <property type="molecule type" value="Genomic_DNA"/>
</dbReference>
<dbReference type="InterPro" id="IPR024524">
    <property type="entry name" value="DUF3800"/>
</dbReference>
<dbReference type="RefSeq" id="WP_013680039.1">
    <property type="nucleotide sequence ID" value="NC_015315.1"/>
</dbReference>
<gene>
    <name evidence="1" type="ordered locus">TUZN_1226</name>
</gene>
<dbReference type="Proteomes" id="UP000008138">
    <property type="component" value="Chromosome"/>
</dbReference>
<name>F2L0M1_THEU7</name>
<dbReference type="KEGG" id="tuz:TUZN_1226"/>
<accession>F2L0M1</accession>
<evidence type="ECO:0000313" key="1">
    <source>
        <dbReference type="EMBL" id="AEA12703.1"/>
    </source>
</evidence>
<keyword evidence="2" id="KW-1185">Reference proteome</keyword>
<protein>
    <recommendedName>
        <fullName evidence="3">DUF3800 domain-containing protein</fullName>
    </recommendedName>
</protein>
<organism evidence="1 2">
    <name type="scientific">Thermoproteus uzoniensis (strain 768-20)</name>
    <dbReference type="NCBI Taxonomy" id="999630"/>
    <lineage>
        <taxon>Archaea</taxon>
        <taxon>Thermoproteota</taxon>
        <taxon>Thermoprotei</taxon>
        <taxon>Thermoproteales</taxon>
        <taxon>Thermoproteaceae</taxon>
        <taxon>Thermoproteus</taxon>
    </lineage>
</organism>
<dbReference type="OrthoDB" id="23528at2157"/>
<dbReference type="AlphaFoldDB" id="F2L0M1"/>
<dbReference type="eggNOG" id="arCOG07690">
    <property type="taxonomic scope" value="Archaea"/>
</dbReference>